<dbReference type="InterPro" id="IPR035421">
    <property type="entry name" value="Terminase_6C"/>
</dbReference>
<proteinExistence type="predicted"/>
<evidence type="ECO:0000313" key="3">
    <source>
        <dbReference type="EMBL" id="MDR7097792.1"/>
    </source>
</evidence>
<organism evidence="3 4">
    <name type="scientific">Agrilutibacter niabensis</name>
    <dbReference type="NCBI Taxonomy" id="380628"/>
    <lineage>
        <taxon>Bacteria</taxon>
        <taxon>Pseudomonadati</taxon>
        <taxon>Pseudomonadota</taxon>
        <taxon>Gammaproteobacteria</taxon>
        <taxon>Lysobacterales</taxon>
        <taxon>Lysobacteraceae</taxon>
        <taxon>Agrilutibacter</taxon>
    </lineage>
</organism>
<dbReference type="InterPro" id="IPR006517">
    <property type="entry name" value="Phage_terminase_lsu-like_C"/>
</dbReference>
<gene>
    <name evidence="3" type="ORF">J2X04_000139</name>
</gene>
<dbReference type="EMBL" id="JAVDVW010000001">
    <property type="protein sequence ID" value="MDR7097792.1"/>
    <property type="molecule type" value="Genomic_DNA"/>
</dbReference>
<dbReference type="Pfam" id="PF17289">
    <property type="entry name" value="Terminase_6C"/>
    <property type="match status" value="1"/>
</dbReference>
<dbReference type="Gene3D" id="3.30.420.240">
    <property type="match status" value="1"/>
</dbReference>
<keyword evidence="4" id="KW-1185">Reference proteome</keyword>
<accession>A0ABU1VK01</accession>
<dbReference type="NCBIfam" id="TIGR01630">
    <property type="entry name" value="psiM2_ORF9"/>
    <property type="match status" value="1"/>
</dbReference>
<keyword evidence="1" id="KW-1188">Viral release from host cell</keyword>
<protein>
    <submittedName>
        <fullName evidence="3">Phage terminase large subunit-like protein</fullName>
    </submittedName>
</protein>
<evidence type="ECO:0000256" key="1">
    <source>
        <dbReference type="ARBA" id="ARBA00022612"/>
    </source>
</evidence>
<comment type="caution">
    <text evidence="3">The sequence shown here is derived from an EMBL/GenBank/DDBJ whole genome shotgun (WGS) entry which is preliminary data.</text>
</comment>
<reference evidence="3 4" key="1">
    <citation type="submission" date="2023-07" db="EMBL/GenBank/DDBJ databases">
        <title>Sorghum-associated microbial communities from plants grown in Nebraska, USA.</title>
        <authorList>
            <person name="Schachtman D."/>
        </authorList>
    </citation>
    <scope>NUCLEOTIDE SEQUENCE [LARGE SCALE GENOMIC DNA]</scope>
    <source>
        <strain evidence="3 4">BE187</strain>
    </source>
</reference>
<sequence>MCTTWGVKGKKTYLLHVLRKRMGYPDLKRTVIAQAETWNAKAVLIEDKASGTQLVQELRETMSRVKGIKCEGDKLMRMLAQTPEIENGNVLIPKQAAWLPDYVQELTTFPKGKYDDQVDSTAQAIKWITGEGREPNIIRFYKEECERLGIVIPGLE</sequence>
<feature type="domain" description="Terminase large subunit gp17-like C-terminal" evidence="2">
    <location>
        <begin position="5"/>
        <end position="125"/>
    </location>
</feature>
<evidence type="ECO:0000313" key="4">
    <source>
        <dbReference type="Proteomes" id="UP001267878"/>
    </source>
</evidence>
<name>A0ABU1VK01_9GAMM</name>
<dbReference type="Proteomes" id="UP001267878">
    <property type="component" value="Unassembled WGS sequence"/>
</dbReference>
<evidence type="ECO:0000259" key="2">
    <source>
        <dbReference type="Pfam" id="PF17289"/>
    </source>
</evidence>